<reference evidence="6" key="1">
    <citation type="submission" date="2021-01" db="UniProtKB">
        <authorList>
            <consortium name="EnsemblPlants"/>
        </authorList>
    </citation>
    <scope>IDENTIFICATION</scope>
</reference>
<dbReference type="PROSITE" id="PS51294">
    <property type="entry name" value="HTH_MYB"/>
    <property type="match status" value="1"/>
</dbReference>
<protein>
    <submittedName>
        <fullName evidence="6">Uncharacterized protein</fullName>
    </submittedName>
</protein>
<feature type="domain" description="HTH myb-type" evidence="5">
    <location>
        <begin position="329"/>
        <end position="388"/>
    </location>
</feature>
<feature type="region of interest" description="Disordered" evidence="3">
    <location>
        <begin position="421"/>
        <end position="448"/>
    </location>
</feature>
<dbReference type="InterPro" id="IPR001005">
    <property type="entry name" value="SANT/Myb"/>
</dbReference>
<keyword evidence="2" id="KW-0539">Nucleus</keyword>
<dbReference type="Pfam" id="PF00249">
    <property type="entry name" value="Myb_DNA-binding"/>
    <property type="match status" value="1"/>
</dbReference>
<dbReference type="SMART" id="SM00717">
    <property type="entry name" value="SANT"/>
    <property type="match status" value="1"/>
</dbReference>
<evidence type="ECO:0000313" key="7">
    <source>
        <dbReference type="Proteomes" id="UP000594263"/>
    </source>
</evidence>
<evidence type="ECO:0000256" key="2">
    <source>
        <dbReference type="ARBA" id="ARBA00023242"/>
    </source>
</evidence>
<organism evidence="6 7">
    <name type="scientific">Kalanchoe fedtschenkoi</name>
    <name type="common">Lavender scallops</name>
    <name type="synonym">South American air plant</name>
    <dbReference type="NCBI Taxonomy" id="63787"/>
    <lineage>
        <taxon>Eukaryota</taxon>
        <taxon>Viridiplantae</taxon>
        <taxon>Streptophyta</taxon>
        <taxon>Embryophyta</taxon>
        <taxon>Tracheophyta</taxon>
        <taxon>Spermatophyta</taxon>
        <taxon>Magnoliopsida</taxon>
        <taxon>eudicotyledons</taxon>
        <taxon>Gunneridae</taxon>
        <taxon>Pentapetalae</taxon>
        <taxon>Saxifragales</taxon>
        <taxon>Crassulaceae</taxon>
        <taxon>Kalanchoe</taxon>
    </lineage>
</organism>
<dbReference type="Gramene" id="Kaladp0019s0143.1.v1.1">
    <property type="protein sequence ID" value="Kaladp0019s0143.1.v1.1"/>
    <property type="gene ID" value="Kaladp0019s0143.v1.1"/>
</dbReference>
<keyword evidence="7" id="KW-1185">Reference proteome</keyword>
<name>A0A7N0T2X6_KALFE</name>
<feature type="domain" description="Myb-like" evidence="4">
    <location>
        <begin position="329"/>
        <end position="384"/>
    </location>
</feature>
<sequence>MLESSSIDDGADARSEPAPVEPFLQTTASTSSLKTIGSLPAADTSNFPDDVSAHPDFSILDGHLCLDTLSVRELHQAFRATFGRQTASKDKLWLKRRIAMALSNSCQIPTMNFLIKDHKVTLITGLGAHAGVDEVPGGLINDASSDKHQHQIPQVPEANVSTTEPAANPSLDQSLSGDGLQSDHKAAKRVRKPTKRYIEELSEIESNHVGRRPSPSVKMPGQGQTLHTSHQTSITNVYPHAKVAVTRLDSIGGSGVQVPFVSRIRRCRPRENIASLLPKCPQENRESPVADVSRLNQKHGQEMESKSTEGASGTFDGVPVAVPHLTGEMSRKHHRAWTLSEVMKLVEGVSRYGAGKWSEIKRYSFTSYPHRSSVDLKDKWRNLLRASLAESSHENRACSRKQTQAPLPAPILSKVRELAERQAQTPPPINNPTKMMGNCEKGPGSGYL</sequence>
<feature type="region of interest" description="Disordered" evidence="3">
    <location>
        <begin position="1"/>
        <end position="24"/>
    </location>
</feature>
<evidence type="ECO:0000313" key="6">
    <source>
        <dbReference type="EnsemblPlants" id="Kaladp0019s0143.1.v1.1"/>
    </source>
</evidence>
<feature type="region of interest" description="Disordered" evidence="3">
    <location>
        <begin position="137"/>
        <end position="194"/>
    </location>
</feature>
<evidence type="ECO:0000256" key="3">
    <source>
        <dbReference type="SAM" id="MobiDB-lite"/>
    </source>
</evidence>
<proteinExistence type="predicted"/>
<evidence type="ECO:0000256" key="1">
    <source>
        <dbReference type="ARBA" id="ARBA00004123"/>
    </source>
</evidence>
<evidence type="ECO:0000259" key="5">
    <source>
        <dbReference type="PROSITE" id="PS51294"/>
    </source>
</evidence>
<dbReference type="InterPro" id="IPR017930">
    <property type="entry name" value="Myb_dom"/>
</dbReference>
<evidence type="ECO:0000259" key="4">
    <source>
        <dbReference type="PROSITE" id="PS50090"/>
    </source>
</evidence>
<dbReference type="PROSITE" id="PS50090">
    <property type="entry name" value="MYB_LIKE"/>
    <property type="match status" value="1"/>
</dbReference>
<dbReference type="OMA" id="DHSSAYM"/>
<dbReference type="PANTHER" id="PTHR47122:SF4">
    <property type="entry name" value="TRF-LIKE 3"/>
    <property type="match status" value="1"/>
</dbReference>
<comment type="subcellular location">
    <subcellularLocation>
        <location evidence="1">Nucleus</location>
    </subcellularLocation>
</comment>
<dbReference type="CDD" id="cd11660">
    <property type="entry name" value="SANT_TRF"/>
    <property type="match status" value="1"/>
</dbReference>
<dbReference type="Gene3D" id="1.10.246.220">
    <property type="match status" value="1"/>
</dbReference>
<accession>A0A7N0T2X6</accession>
<feature type="region of interest" description="Disordered" evidence="3">
    <location>
        <begin position="281"/>
        <end position="317"/>
    </location>
</feature>
<feature type="compositionally biased region" description="Polar residues" evidence="3">
    <location>
        <begin position="159"/>
        <end position="176"/>
    </location>
</feature>
<feature type="region of interest" description="Disordered" evidence="3">
    <location>
        <begin position="208"/>
        <end position="227"/>
    </location>
</feature>
<dbReference type="EnsemblPlants" id="Kaladp0019s0143.1.v1.1">
    <property type="protein sequence ID" value="Kaladp0019s0143.1.v1.1"/>
    <property type="gene ID" value="Kaladp0019s0143.v1.1"/>
</dbReference>
<dbReference type="PANTHER" id="PTHR47122">
    <property type="entry name" value="MYB-LIKE DNA-BINDING DOMAIN CONTAINING PROTEIN, EXPRESSED"/>
    <property type="match status" value="1"/>
</dbReference>
<dbReference type="Proteomes" id="UP000594263">
    <property type="component" value="Unplaced"/>
</dbReference>
<dbReference type="AlphaFoldDB" id="A0A7N0T2X6"/>
<dbReference type="SUPFAM" id="SSF46689">
    <property type="entry name" value="Homeodomain-like"/>
    <property type="match status" value="1"/>
</dbReference>
<dbReference type="GO" id="GO:0005634">
    <property type="term" value="C:nucleus"/>
    <property type="evidence" value="ECO:0007669"/>
    <property type="project" value="UniProtKB-SubCell"/>
</dbReference>
<dbReference type="InterPro" id="IPR009057">
    <property type="entry name" value="Homeodomain-like_sf"/>
</dbReference>